<keyword evidence="1" id="KW-1133">Transmembrane helix</keyword>
<name>A0A1Y1JWN3_PLAGO</name>
<sequence length="458" mass="55141">MSHEGLEPDYKIFKDSWIYSIDKNNVLESIEDINGITLFCKNNEPKKIHWNNDLSNLCENFVKYYTYISEGEEGKLIKCDNNDNKCYKWLNYWLNDKLRKLNTNENQRKTFYEILETMQEDLYIEDLINNNILYLIEDRYFNNMSLINRLYDTYYKIFGINGNVYDEQKCSSYAKLCYDEYKNSLLKCYKNGFNDKKFCDALKEFRCLYEKSKSEKVLMNSVQPESFHLKSEDSGTVDKENILQKKCEVFNNISSFEYSTKFYKYDKDQKKIEMKNMINDFYKCYGEIERTDPNTALGYRRHFRLFIYEYINLYNEIKSECSSNEELKKHEGICSYYNIHKTSYVEDDNIHFAKWEKLQEQKTYNQSRTSKILPVSNIDDYHTIKANFITPFCLTVGIFIILLCLYKFTPLGSKFRSLLIYKRTRKNEENEINIPFSSIPMNGIRNRYKERQSILYHF</sequence>
<keyword evidence="3" id="KW-1185">Reference proteome</keyword>
<dbReference type="Proteomes" id="UP000195521">
    <property type="component" value="Unassembled WGS sequence"/>
</dbReference>
<feature type="transmembrane region" description="Helical" evidence="1">
    <location>
        <begin position="388"/>
        <end position="406"/>
    </location>
</feature>
<evidence type="ECO:0000313" key="3">
    <source>
        <dbReference type="Proteomes" id="UP000195521"/>
    </source>
</evidence>
<protein>
    <submittedName>
        <fullName evidence="2">Variable surface protein</fullName>
    </submittedName>
</protein>
<keyword evidence="1" id="KW-0812">Transmembrane</keyword>
<comment type="caution">
    <text evidence="2">The sequence shown here is derived from an EMBL/GenBank/DDBJ whole genome shotgun (WGS) entry which is preliminary data.</text>
</comment>
<evidence type="ECO:0000256" key="1">
    <source>
        <dbReference type="SAM" id="Phobius"/>
    </source>
</evidence>
<organism evidence="2 3">
    <name type="scientific">Plasmodium gonderi</name>
    <dbReference type="NCBI Taxonomy" id="77519"/>
    <lineage>
        <taxon>Eukaryota</taxon>
        <taxon>Sar</taxon>
        <taxon>Alveolata</taxon>
        <taxon>Apicomplexa</taxon>
        <taxon>Aconoidasida</taxon>
        <taxon>Haemosporida</taxon>
        <taxon>Plasmodiidae</taxon>
        <taxon>Plasmodium</taxon>
        <taxon>Plasmodium (Plasmodium)</taxon>
    </lineage>
</organism>
<dbReference type="OrthoDB" id="387321at2759"/>
<dbReference type="RefSeq" id="XP_028546833.1">
    <property type="nucleotide sequence ID" value="XM_028691032.1"/>
</dbReference>
<proteinExistence type="predicted"/>
<reference evidence="3" key="1">
    <citation type="submission" date="2017-04" db="EMBL/GenBank/DDBJ databases">
        <title>Plasmodium gonderi genome.</title>
        <authorList>
            <person name="Arisue N."/>
            <person name="Honma H."/>
            <person name="Kawai S."/>
            <person name="Tougan T."/>
            <person name="Tanabe K."/>
            <person name="Horii T."/>
        </authorList>
    </citation>
    <scope>NUCLEOTIDE SEQUENCE [LARGE SCALE GENOMIC DNA]</scope>
    <source>
        <strain evidence="3">ATCC 30045</strain>
    </source>
</reference>
<dbReference type="AlphaFoldDB" id="A0A1Y1JWN3"/>
<gene>
    <name evidence="2" type="ORF">PGO_001905</name>
</gene>
<evidence type="ECO:0000313" key="2">
    <source>
        <dbReference type="EMBL" id="GAW84244.1"/>
    </source>
</evidence>
<keyword evidence="1" id="KW-0472">Membrane</keyword>
<dbReference type="EMBL" id="BDQF01000198">
    <property type="protein sequence ID" value="GAW84244.1"/>
    <property type="molecule type" value="Genomic_DNA"/>
</dbReference>
<dbReference type="OMA" id="INICKKF"/>
<dbReference type="GeneID" id="39745052"/>
<accession>A0A1Y1JWN3</accession>